<dbReference type="Proteomes" id="UP000001194">
    <property type="component" value="Unassembled WGS sequence"/>
</dbReference>
<organism evidence="2">
    <name type="scientific">Laccaria bicolor (strain S238N-H82 / ATCC MYA-4686)</name>
    <name type="common">Bicoloured deceiver</name>
    <name type="synonym">Laccaria laccata var. bicolor</name>
    <dbReference type="NCBI Taxonomy" id="486041"/>
    <lineage>
        <taxon>Eukaryota</taxon>
        <taxon>Fungi</taxon>
        <taxon>Dikarya</taxon>
        <taxon>Basidiomycota</taxon>
        <taxon>Agaricomycotina</taxon>
        <taxon>Agaricomycetes</taxon>
        <taxon>Agaricomycetidae</taxon>
        <taxon>Agaricales</taxon>
        <taxon>Agaricineae</taxon>
        <taxon>Hydnangiaceae</taxon>
        <taxon>Laccaria</taxon>
    </lineage>
</organism>
<protein>
    <submittedName>
        <fullName evidence="1">Predicted protein</fullName>
    </submittedName>
</protein>
<evidence type="ECO:0000313" key="2">
    <source>
        <dbReference type="Proteomes" id="UP000001194"/>
    </source>
</evidence>
<dbReference type="RefSeq" id="XP_001890487.1">
    <property type="nucleotide sequence ID" value="XM_001890452.1"/>
</dbReference>
<proteinExistence type="predicted"/>
<keyword evidence="2" id="KW-1185">Reference proteome</keyword>
<dbReference type="HOGENOM" id="CLU_2061915_0_0_1"/>
<accession>B0E2R8</accession>
<dbReference type="InParanoid" id="B0E2R8"/>
<dbReference type="GeneID" id="6086126"/>
<reference evidence="1 2" key="1">
    <citation type="journal article" date="2008" name="Nature">
        <title>The genome of Laccaria bicolor provides insights into mycorrhizal symbiosis.</title>
        <authorList>
            <person name="Martin F."/>
            <person name="Aerts A."/>
            <person name="Ahren D."/>
            <person name="Brun A."/>
            <person name="Danchin E.G.J."/>
            <person name="Duchaussoy F."/>
            <person name="Gibon J."/>
            <person name="Kohler A."/>
            <person name="Lindquist E."/>
            <person name="Pereda V."/>
            <person name="Salamov A."/>
            <person name="Shapiro H.J."/>
            <person name="Wuyts J."/>
            <person name="Blaudez D."/>
            <person name="Buee M."/>
            <person name="Brokstein P."/>
            <person name="Canbaeck B."/>
            <person name="Cohen D."/>
            <person name="Courty P.E."/>
            <person name="Coutinho P.M."/>
            <person name="Delaruelle C."/>
            <person name="Detter J.C."/>
            <person name="Deveau A."/>
            <person name="DiFazio S."/>
            <person name="Duplessis S."/>
            <person name="Fraissinet-Tachet L."/>
            <person name="Lucic E."/>
            <person name="Frey-Klett P."/>
            <person name="Fourrey C."/>
            <person name="Feussner I."/>
            <person name="Gay G."/>
            <person name="Grimwood J."/>
            <person name="Hoegger P.J."/>
            <person name="Jain P."/>
            <person name="Kilaru S."/>
            <person name="Labbe J."/>
            <person name="Lin Y.C."/>
            <person name="Legue V."/>
            <person name="Le Tacon F."/>
            <person name="Marmeisse R."/>
            <person name="Melayah D."/>
            <person name="Montanini B."/>
            <person name="Muratet M."/>
            <person name="Nehls U."/>
            <person name="Niculita-Hirzel H."/>
            <person name="Oudot-Le Secq M.P."/>
            <person name="Peter M."/>
            <person name="Quesneville H."/>
            <person name="Rajashekar B."/>
            <person name="Reich M."/>
            <person name="Rouhier N."/>
            <person name="Schmutz J."/>
            <person name="Yin T."/>
            <person name="Chalot M."/>
            <person name="Henrissat B."/>
            <person name="Kuees U."/>
            <person name="Lucas S."/>
            <person name="Van de Peer Y."/>
            <person name="Podila G.K."/>
            <person name="Polle A."/>
            <person name="Pukkila P.J."/>
            <person name="Richardson P.M."/>
            <person name="Rouze P."/>
            <person name="Sanders I.R."/>
            <person name="Stajich J.E."/>
            <person name="Tunlid A."/>
            <person name="Tuskan G."/>
            <person name="Grigoriev I.V."/>
        </authorList>
    </citation>
    <scope>NUCLEOTIDE SEQUENCE [LARGE SCALE GENOMIC DNA]</scope>
    <source>
        <strain evidence="2">S238N-H82 / ATCC MYA-4686</strain>
    </source>
</reference>
<dbReference type="AlphaFoldDB" id="B0E2R8"/>
<dbReference type="KEGG" id="lbc:LACBIDRAFT_318609"/>
<evidence type="ECO:0000313" key="1">
    <source>
        <dbReference type="EMBL" id="EDQ98877.1"/>
    </source>
</evidence>
<gene>
    <name evidence="1" type="ORF">LACBIDRAFT_318609</name>
</gene>
<sequence length="119" mass="13564">MHSMNKLHKTIYKTVNFPWSDLIPGPFHMSVDLIRYLHIPRTSSMKPFTKRSTSHRVPSCGPFRMGVDSIQYLCTPQTCSTKPFTKWLSSHPVHSCGLFHQSMGSFAQVVRTLIVVPSM</sequence>
<name>B0E2R8_LACBS</name>
<dbReference type="EMBL" id="DS547187">
    <property type="protein sequence ID" value="EDQ98877.1"/>
    <property type="molecule type" value="Genomic_DNA"/>
</dbReference>